<gene>
    <name evidence="10" type="ORF">SAMN02745164_02155</name>
</gene>
<dbReference type="InterPro" id="IPR042087">
    <property type="entry name" value="DNA_pol_B_thumb"/>
</dbReference>
<evidence type="ECO:0000256" key="2">
    <source>
        <dbReference type="ARBA" id="ARBA00012417"/>
    </source>
</evidence>
<evidence type="ECO:0000256" key="6">
    <source>
        <dbReference type="ARBA" id="ARBA00023125"/>
    </source>
</evidence>
<dbReference type="Proteomes" id="UP000184334">
    <property type="component" value="Unassembled WGS sequence"/>
</dbReference>
<organism evidence="10 11">
    <name type="scientific">Marinitoga hydrogenitolerans (strain DSM 16785 / JCM 12826 / AT1271)</name>
    <dbReference type="NCBI Taxonomy" id="1122195"/>
    <lineage>
        <taxon>Bacteria</taxon>
        <taxon>Thermotogati</taxon>
        <taxon>Thermotogota</taxon>
        <taxon>Thermotogae</taxon>
        <taxon>Petrotogales</taxon>
        <taxon>Petrotogaceae</taxon>
        <taxon>Marinitoga</taxon>
    </lineage>
</organism>
<feature type="domain" description="DNA-directed DNA polymerase family B multifunctional" evidence="8">
    <location>
        <begin position="330"/>
        <end position="784"/>
    </location>
</feature>
<keyword evidence="4" id="KW-0548">Nucleotidyltransferase</keyword>
<evidence type="ECO:0000256" key="5">
    <source>
        <dbReference type="ARBA" id="ARBA00022932"/>
    </source>
</evidence>
<protein>
    <recommendedName>
        <fullName evidence="2">DNA-directed DNA polymerase</fullName>
        <ecNumber evidence="2">2.7.7.7</ecNumber>
    </recommendedName>
</protein>
<dbReference type="GO" id="GO:0003887">
    <property type="term" value="F:DNA-directed DNA polymerase activity"/>
    <property type="evidence" value="ECO:0007669"/>
    <property type="project" value="UniProtKB-KW"/>
</dbReference>
<comment type="similarity">
    <text evidence="1">Belongs to the DNA polymerase type-B family.</text>
</comment>
<dbReference type="InterPro" id="IPR036397">
    <property type="entry name" value="RNaseH_sf"/>
</dbReference>
<dbReference type="OrthoDB" id="52005at2"/>
<dbReference type="Gene3D" id="1.10.132.60">
    <property type="entry name" value="DNA polymerase family B, C-terminal domain"/>
    <property type="match status" value="1"/>
</dbReference>
<dbReference type="PANTHER" id="PTHR10322">
    <property type="entry name" value="DNA POLYMERASE CATALYTIC SUBUNIT"/>
    <property type="match status" value="1"/>
</dbReference>
<dbReference type="GO" id="GO:0000166">
    <property type="term" value="F:nucleotide binding"/>
    <property type="evidence" value="ECO:0007669"/>
    <property type="project" value="InterPro"/>
</dbReference>
<dbReference type="PANTHER" id="PTHR10322:SF23">
    <property type="entry name" value="DNA POLYMERASE DELTA CATALYTIC SUBUNIT"/>
    <property type="match status" value="1"/>
</dbReference>
<dbReference type="RefSeq" id="WP_072866027.1">
    <property type="nucleotide sequence ID" value="NZ_FQUI01000057.1"/>
</dbReference>
<comment type="catalytic activity">
    <reaction evidence="7">
        <text>DNA(n) + a 2'-deoxyribonucleoside 5'-triphosphate = DNA(n+1) + diphosphate</text>
        <dbReference type="Rhea" id="RHEA:22508"/>
        <dbReference type="Rhea" id="RHEA-COMP:17339"/>
        <dbReference type="Rhea" id="RHEA-COMP:17340"/>
        <dbReference type="ChEBI" id="CHEBI:33019"/>
        <dbReference type="ChEBI" id="CHEBI:61560"/>
        <dbReference type="ChEBI" id="CHEBI:173112"/>
        <dbReference type="EC" id="2.7.7.7"/>
    </reaction>
</comment>
<evidence type="ECO:0000256" key="3">
    <source>
        <dbReference type="ARBA" id="ARBA00022679"/>
    </source>
</evidence>
<evidence type="ECO:0000256" key="1">
    <source>
        <dbReference type="ARBA" id="ARBA00005755"/>
    </source>
</evidence>
<keyword evidence="11" id="KW-1185">Reference proteome</keyword>
<dbReference type="InterPro" id="IPR043502">
    <property type="entry name" value="DNA/RNA_pol_sf"/>
</dbReference>
<comment type="caution">
    <text evidence="10">The sequence shown here is derived from an EMBL/GenBank/DDBJ whole genome shotgun (WGS) entry which is preliminary data.</text>
</comment>
<dbReference type="InterPro" id="IPR006133">
    <property type="entry name" value="DNA-dir_DNA_pol_B_exonuc"/>
</dbReference>
<dbReference type="STRING" id="1122195.SAMN02745164_02155"/>
<reference evidence="10" key="1">
    <citation type="submission" date="2016-11" db="EMBL/GenBank/DDBJ databases">
        <authorList>
            <person name="Varghese N."/>
            <person name="Submissions S."/>
        </authorList>
    </citation>
    <scope>NUCLEOTIDE SEQUENCE [LARGE SCALE GENOMIC DNA]</scope>
    <source>
        <strain evidence="10">DSM 16785</strain>
    </source>
</reference>
<evidence type="ECO:0000259" key="9">
    <source>
        <dbReference type="Pfam" id="PF03104"/>
    </source>
</evidence>
<evidence type="ECO:0000259" key="8">
    <source>
        <dbReference type="Pfam" id="PF00136"/>
    </source>
</evidence>
<keyword evidence="6" id="KW-0238">DNA-binding</keyword>
<dbReference type="Gene3D" id="3.30.420.10">
    <property type="entry name" value="Ribonuclease H-like superfamily/Ribonuclease H"/>
    <property type="match status" value="1"/>
</dbReference>
<dbReference type="Pfam" id="PF00136">
    <property type="entry name" value="DNA_pol_B"/>
    <property type="match status" value="1"/>
</dbReference>
<proteinExistence type="inferred from homology"/>
<dbReference type="Gene3D" id="1.10.287.690">
    <property type="entry name" value="Helix hairpin bin"/>
    <property type="match status" value="1"/>
</dbReference>
<feature type="domain" description="DNA-directed DNA polymerase family B exonuclease" evidence="9">
    <location>
        <begin position="115"/>
        <end position="264"/>
    </location>
</feature>
<dbReference type="InterPro" id="IPR012337">
    <property type="entry name" value="RNaseH-like_sf"/>
</dbReference>
<dbReference type="InterPro" id="IPR050240">
    <property type="entry name" value="DNA_pol_type-B"/>
</dbReference>
<dbReference type="PRINTS" id="PR00106">
    <property type="entry name" value="DNAPOLB"/>
</dbReference>
<evidence type="ECO:0000256" key="7">
    <source>
        <dbReference type="ARBA" id="ARBA00049244"/>
    </source>
</evidence>
<evidence type="ECO:0000313" key="10">
    <source>
        <dbReference type="EMBL" id="SHF27835.1"/>
    </source>
</evidence>
<keyword evidence="5" id="KW-0239">DNA-directed DNA polymerase</keyword>
<dbReference type="GO" id="GO:0003677">
    <property type="term" value="F:DNA binding"/>
    <property type="evidence" value="ECO:0007669"/>
    <property type="project" value="UniProtKB-KW"/>
</dbReference>
<dbReference type="SMART" id="SM00486">
    <property type="entry name" value="POLBc"/>
    <property type="match status" value="1"/>
</dbReference>
<dbReference type="AlphaFoldDB" id="A0A1M5ACC1"/>
<dbReference type="Gene3D" id="3.90.1600.10">
    <property type="entry name" value="Palm domain of DNA polymerase"/>
    <property type="match status" value="1"/>
</dbReference>
<dbReference type="SUPFAM" id="SSF53098">
    <property type="entry name" value="Ribonuclease H-like"/>
    <property type="match status" value="1"/>
</dbReference>
<dbReference type="InterPro" id="IPR006172">
    <property type="entry name" value="DNA-dir_DNA_pol_B"/>
</dbReference>
<dbReference type="SUPFAM" id="SSF56672">
    <property type="entry name" value="DNA/RNA polymerases"/>
    <property type="match status" value="1"/>
</dbReference>
<dbReference type="GO" id="GO:0006261">
    <property type="term" value="P:DNA-templated DNA replication"/>
    <property type="evidence" value="ECO:0007669"/>
    <property type="project" value="TreeGrafter"/>
</dbReference>
<keyword evidence="3" id="KW-0808">Transferase</keyword>
<dbReference type="InterPro" id="IPR023211">
    <property type="entry name" value="DNA_pol_palm_dom_sf"/>
</dbReference>
<sequence>MITSIWQDPSTKEFYFKEHINSKLKKEHKYFNLIFEDVYIDKVEKILSKYRIKSFVNIDFNWKDIYGKNLINTTLDISYNLFKKVSDELEKNNIYVYGKNIMNIFSKNISENPDDKKVWFLDIEVTSENVNDYNGYITSITYYDTYKNEYYAFVVYNKKLYSNKNIIFFDSEKNMLKYFSEIIKKDQPDIITGWFSNGFDIPYLIKRANIYNINLSVIPYLKHSSYQSDGRFYNNIPGINLIDYLELYRRYVLDKPASYKLDIVAKHHKILGKTEHKGFNYYNKDMKKFIDYIFRDVEILVELENKLKLIGLICSLQSLIRIPYNLLFGTSISIEHFIQQFILKSKITFRFYEREKNDIKITGAIVLTPPNKTFDNVIVLDFTSLYPNIIATYNISPETLVYSSNYSEKHIDLGRILVEEENDVYRPLKFSLKKEGIIPALIKFFLKERLYYKELKKNTDPDDPNYVIYDIKQYNYKILLNSIYGVLGTDNFALHDTRIYLAILAAARSALRFVNNKLNNHHFKSISINGRYIDFKTKVLYSDTDSSFNYIECDEKLNKKDIFEIGKFLTNYINESIPKELITKFTEEKIECTLNMEVDKIYKRVRFFGVKKRYFGYDFDRKIITHGVEIVRKDTPDILKNILSSLFLKALDNELKMDDFIFYYNELKKFPLEDIAIIKSIRKKDFTKYKTLPNHIRSAIFMEKVYDFKFNYDDRLLYYYIKYYNFKHFETIKNIFNKNQSGKIYYISASIEREHLEDFKKLLYNDFEIDYFTLFKKQILSALKQFSEYKDLIEKTELKIKLMEGYPLKAEQLKLFKEET</sequence>
<dbReference type="InterPro" id="IPR006134">
    <property type="entry name" value="DNA-dir_DNA_pol_B_multi_dom"/>
</dbReference>
<evidence type="ECO:0000256" key="4">
    <source>
        <dbReference type="ARBA" id="ARBA00022695"/>
    </source>
</evidence>
<name>A0A1M5ACC1_MARH1</name>
<accession>A0A1M5ACC1</accession>
<evidence type="ECO:0000313" key="11">
    <source>
        <dbReference type="Proteomes" id="UP000184334"/>
    </source>
</evidence>
<dbReference type="EC" id="2.7.7.7" evidence="2"/>
<dbReference type="EMBL" id="FQUI01000057">
    <property type="protein sequence ID" value="SHF27835.1"/>
    <property type="molecule type" value="Genomic_DNA"/>
</dbReference>
<dbReference type="Pfam" id="PF03104">
    <property type="entry name" value="DNA_pol_B_exo1"/>
    <property type="match status" value="1"/>
</dbReference>